<keyword evidence="2" id="KW-1185">Reference proteome</keyword>
<evidence type="ECO:0000313" key="2">
    <source>
        <dbReference type="Proteomes" id="UP001057402"/>
    </source>
</evidence>
<protein>
    <submittedName>
        <fullName evidence="1">Uncharacterized protein</fullName>
    </submittedName>
</protein>
<accession>A0ACB9M3W8</accession>
<dbReference type="Proteomes" id="UP001057402">
    <property type="component" value="Chromosome 10"/>
</dbReference>
<sequence>MAAPGGCDRDKPIAAFMAFGTLGDVYPIAAVAAAFVGDVGGSDYEVFFVTHAAHKSLQSHLEKKGVTFLAVSTPPVLASFEGGNGPNLGPQDLSFSEYKKILDHGHKQECLSLVETIFCHGEVFEGDFIVINFFALEGWNLAELFRVPCVVAAPYVVPYSAPSSFECQFKKEFPLVYDYLCDAPQGKVSWKDVVHWMWPLFTETWASWRSDFLNLSSIPFTDPVTGLPTWHERVQSPLLLYGFSEDIVEHPDYWPSNVRVCGFWSVPIDWQFSCQQCSDLAGLVSSEPLSRDPLCSSHVQLQSFLKIDTLMPLVFVGLSSIGSMGFLMNPGVFLSVLQVVAEITNFRFILLTAGYKPLEEAILTVAAEESSCSRRDLREDGMTLPNGRIFCFSGSIAYEWLFQRCAISVHHGGSGSTAAALRTGIPQVICPFFRDQFYWAERMFWLGVALEPLKRHLLQPENSSSTCIRKAANMFAKALDRAHSPEIQKRAAEISQRISRQDGASEAVRILKREMSSPSGG</sequence>
<dbReference type="EMBL" id="CM042889">
    <property type="protein sequence ID" value="KAI4318790.1"/>
    <property type="molecule type" value="Genomic_DNA"/>
</dbReference>
<proteinExistence type="predicted"/>
<organism evidence="1 2">
    <name type="scientific">Melastoma candidum</name>
    <dbReference type="NCBI Taxonomy" id="119954"/>
    <lineage>
        <taxon>Eukaryota</taxon>
        <taxon>Viridiplantae</taxon>
        <taxon>Streptophyta</taxon>
        <taxon>Embryophyta</taxon>
        <taxon>Tracheophyta</taxon>
        <taxon>Spermatophyta</taxon>
        <taxon>Magnoliopsida</taxon>
        <taxon>eudicotyledons</taxon>
        <taxon>Gunneridae</taxon>
        <taxon>Pentapetalae</taxon>
        <taxon>rosids</taxon>
        <taxon>malvids</taxon>
        <taxon>Myrtales</taxon>
        <taxon>Melastomataceae</taxon>
        <taxon>Melastomatoideae</taxon>
        <taxon>Melastomateae</taxon>
        <taxon>Melastoma</taxon>
    </lineage>
</organism>
<name>A0ACB9M3W8_9MYRT</name>
<reference evidence="2" key="1">
    <citation type="journal article" date="2023" name="Front. Plant Sci.">
        <title>Chromosomal-level genome assembly of Melastoma candidum provides insights into trichome evolution.</title>
        <authorList>
            <person name="Zhong Y."/>
            <person name="Wu W."/>
            <person name="Sun C."/>
            <person name="Zou P."/>
            <person name="Liu Y."/>
            <person name="Dai S."/>
            <person name="Zhou R."/>
        </authorList>
    </citation>
    <scope>NUCLEOTIDE SEQUENCE [LARGE SCALE GENOMIC DNA]</scope>
</reference>
<gene>
    <name evidence="1" type="ORF">MLD38_032457</name>
</gene>
<comment type="caution">
    <text evidence="1">The sequence shown here is derived from an EMBL/GenBank/DDBJ whole genome shotgun (WGS) entry which is preliminary data.</text>
</comment>
<evidence type="ECO:0000313" key="1">
    <source>
        <dbReference type="EMBL" id="KAI4318790.1"/>
    </source>
</evidence>